<dbReference type="EC" id="5.1.1.7" evidence="3 9"/>
<dbReference type="PROSITE" id="PS01326">
    <property type="entry name" value="DAP_EPIMERASE"/>
    <property type="match status" value="1"/>
</dbReference>
<keyword evidence="6 9" id="KW-0457">Lysine biosynthesis</keyword>
<feature type="active site" description="Proton donor" evidence="9">
    <location>
        <position position="76"/>
    </location>
</feature>
<dbReference type="UniPathway" id="UPA00034">
    <property type="reaction ID" value="UER00025"/>
</dbReference>
<dbReference type="AlphaFoldDB" id="B6BVG7"/>
<dbReference type="NCBIfam" id="TIGR00652">
    <property type="entry name" value="DapF"/>
    <property type="match status" value="1"/>
</dbReference>
<keyword evidence="7 9" id="KW-0413">Isomerase</keyword>
<feature type="active site" evidence="10">
    <location>
        <position position="76"/>
    </location>
</feature>
<dbReference type="GO" id="GO:0005829">
    <property type="term" value="C:cytosol"/>
    <property type="evidence" value="ECO:0007669"/>
    <property type="project" value="TreeGrafter"/>
</dbReference>
<proteinExistence type="inferred from homology"/>
<feature type="binding site" evidence="9">
    <location>
        <begin position="206"/>
        <end position="207"/>
    </location>
    <ligand>
        <name>substrate</name>
    </ligand>
</feature>
<evidence type="ECO:0000256" key="10">
    <source>
        <dbReference type="PROSITE-ProRule" id="PRU10125"/>
    </source>
</evidence>
<comment type="catalytic activity">
    <reaction evidence="8 9">
        <text>(2S,6S)-2,6-diaminopimelate = meso-2,6-diaminopimelate</text>
        <dbReference type="Rhea" id="RHEA:15393"/>
        <dbReference type="ChEBI" id="CHEBI:57609"/>
        <dbReference type="ChEBI" id="CHEBI:57791"/>
        <dbReference type="EC" id="5.1.1.7"/>
    </reaction>
</comment>
<dbReference type="GO" id="GO:0008837">
    <property type="term" value="F:diaminopimelate epimerase activity"/>
    <property type="evidence" value="ECO:0007669"/>
    <property type="project" value="UniProtKB-UniRule"/>
</dbReference>
<reference evidence="12" key="1">
    <citation type="journal article" date="2012" name="Stand. Genomic Sci.">
        <title>Genome sequence of strain HIMB624, a cultured representative from the OM43 clade of marine Betaproteobacteria.</title>
        <authorList>
            <person name="Huggett M.J."/>
            <person name="Hayakawa D.H."/>
            <person name="Rappe M.S."/>
        </authorList>
    </citation>
    <scope>NUCLEOTIDE SEQUENCE [LARGE SCALE GENOMIC DNA]</scope>
    <source>
        <strain evidence="12">KB13</strain>
    </source>
</reference>
<keyword evidence="5 9" id="KW-0028">Amino-acid biosynthesis</keyword>
<evidence type="ECO:0000256" key="4">
    <source>
        <dbReference type="ARBA" id="ARBA00022490"/>
    </source>
</evidence>
<feature type="binding site" evidence="9">
    <location>
        <begin position="77"/>
        <end position="78"/>
    </location>
    <ligand>
        <name>substrate</name>
    </ligand>
</feature>
<feature type="binding site" evidence="9">
    <location>
        <position position="155"/>
    </location>
    <ligand>
        <name>substrate</name>
    </ligand>
</feature>
<dbReference type="InterPro" id="IPR001653">
    <property type="entry name" value="DAP_epimerase_DapF"/>
</dbReference>
<evidence type="ECO:0000256" key="7">
    <source>
        <dbReference type="ARBA" id="ARBA00023235"/>
    </source>
</evidence>
<feature type="binding site" evidence="9">
    <location>
        <position position="46"/>
    </location>
    <ligand>
        <name>substrate</name>
    </ligand>
</feature>
<dbReference type="HOGENOM" id="CLU_053306_3_0_4"/>
<feature type="site" description="Could be important to modulate the pK values of the two catalytic cysteine residues" evidence="9">
    <location>
        <position position="157"/>
    </location>
</feature>
<evidence type="ECO:0000313" key="12">
    <source>
        <dbReference type="Proteomes" id="UP000004188"/>
    </source>
</evidence>
<dbReference type="Proteomes" id="UP000004188">
    <property type="component" value="Unassembled WGS sequence"/>
</dbReference>
<evidence type="ECO:0000256" key="5">
    <source>
        <dbReference type="ARBA" id="ARBA00022605"/>
    </source>
</evidence>
<dbReference type="PANTHER" id="PTHR31689">
    <property type="entry name" value="DIAMINOPIMELATE EPIMERASE, CHLOROPLASTIC"/>
    <property type="match status" value="1"/>
</dbReference>
<name>B6BVG7_9PROT</name>
<dbReference type="PANTHER" id="PTHR31689:SF0">
    <property type="entry name" value="DIAMINOPIMELATE EPIMERASE"/>
    <property type="match status" value="1"/>
</dbReference>
<gene>
    <name evidence="9 11" type="primary">dapF</name>
    <name evidence="11" type="ORF">KB13_202</name>
</gene>
<protein>
    <recommendedName>
        <fullName evidence="3 9">Diaminopimelate epimerase</fullName>
        <shortName evidence="9">DAP epimerase</shortName>
        <ecNumber evidence="3 9">5.1.1.7</ecNumber>
    </recommendedName>
    <alternativeName>
        <fullName evidence="9">PLP-independent amino acid racemase</fullName>
    </alternativeName>
</protein>
<feature type="binding site" evidence="9">
    <location>
        <position position="67"/>
    </location>
    <ligand>
        <name>substrate</name>
    </ligand>
</feature>
<feature type="site" description="Could be important to modulate the pK values of the two catalytic cysteine residues" evidence="9">
    <location>
        <position position="206"/>
    </location>
</feature>
<comment type="subunit">
    <text evidence="9">Homodimer.</text>
</comment>
<accession>B6BVG7</accession>
<evidence type="ECO:0000313" key="11">
    <source>
        <dbReference type="EMBL" id="EDZ64070.1"/>
    </source>
</evidence>
<keyword evidence="4 9" id="KW-0963">Cytoplasm</keyword>
<keyword evidence="12" id="KW-1185">Reference proteome</keyword>
<comment type="similarity">
    <text evidence="2 9">Belongs to the diaminopimelate epimerase family.</text>
</comment>
<dbReference type="STRING" id="314607.KB13_202"/>
<dbReference type="EMBL" id="DS995299">
    <property type="protein sequence ID" value="EDZ64070.1"/>
    <property type="molecule type" value="Genomic_DNA"/>
</dbReference>
<evidence type="ECO:0000256" key="9">
    <source>
        <dbReference type="HAMAP-Rule" id="MF_00197"/>
    </source>
</evidence>
<dbReference type="SUPFAM" id="SSF54506">
    <property type="entry name" value="Diaminopimelate epimerase-like"/>
    <property type="match status" value="2"/>
</dbReference>
<feature type="binding site" evidence="9">
    <location>
        <position position="188"/>
    </location>
    <ligand>
        <name>substrate</name>
    </ligand>
</feature>
<dbReference type="InterPro" id="IPR018510">
    <property type="entry name" value="DAP_epimerase_AS"/>
</dbReference>
<dbReference type="Pfam" id="PF01678">
    <property type="entry name" value="DAP_epimerase"/>
    <property type="match status" value="2"/>
</dbReference>
<comment type="function">
    <text evidence="9">Catalyzes the stereoinversion of LL-2,6-diaminopimelate (L,L-DAP) to meso-diaminopimelate (meso-DAP), a precursor of L-lysine and an essential component of the bacterial peptidoglycan.</text>
</comment>
<evidence type="ECO:0000256" key="3">
    <source>
        <dbReference type="ARBA" id="ARBA00013080"/>
    </source>
</evidence>
<dbReference type="HAMAP" id="MF_00197">
    <property type="entry name" value="DAP_epimerase"/>
    <property type="match status" value="1"/>
</dbReference>
<dbReference type="GO" id="GO:0009089">
    <property type="term" value="P:lysine biosynthetic process via diaminopimelate"/>
    <property type="evidence" value="ECO:0007669"/>
    <property type="project" value="UniProtKB-UniRule"/>
</dbReference>
<organism evidence="11 12">
    <name type="scientific">beta proteobacterium KB13</name>
    <dbReference type="NCBI Taxonomy" id="314607"/>
    <lineage>
        <taxon>Bacteria</taxon>
        <taxon>Pseudomonadati</taxon>
        <taxon>Pseudomonadota</taxon>
        <taxon>Betaproteobacteria</taxon>
        <taxon>Nitrosomonadales</taxon>
        <taxon>OM43 clade</taxon>
    </lineage>
</organism>
<feature type="active site" description="Proton acceptor" evidence="9">
    <location>
        <position position="215"/>
    </location>
</feature>
<feature type="binding site" evidence="9">
    <location>
        <position position="13"/>
    </location>
    <ligand>
        <name>substrate</name>
    </ligand>
</feature>
<comment type="subcellular location">
    <subcellularLocation>
        <location evidence="9">Cytoplasm</location>
    </subcellularLocation>
</comment>
<evidence type="ECO:0000256" key="8">
    <source>
        <dbReference type="ARBA" id="ARBA00051712"/>
    </source>
</evidence>
<evidence type="ECO:0000256" key="6">
    <source>
        <dbReference type="ARBA" id="ARBA00023154"/>
    </source>
</evidence>
<evidence type="ECO:0000256" key="1">
    <source>
        <dbReference type="ARBA" id="ARBA00005196"/>
    </source>
</evidence>
<sequence>MKIPFTKMQAIGNDFIVINQIDQVYDLSQAQIAKLADRHFGIGFDQLLIIEKSDNPTAFDYKYRIFNADGSEVEHCGNGARCFYEYIQHHKISSKNPITAETLNGSISLTKDDELIAVDMGTYSIGMKNEPSLFFDIFSDKKTEEIQGIYIDVGNPHIVFFVDSVKDVDAVRTGKSIQGSSLFPHSVNVGFCEIINSNEIKLVVYERGSGLTLGCGSGACAASIAAIHLKKVEGSLVKVNMPGGSIYTQAFADNHILLKGDASIVFEGIINL</sequence>
<dbReference type="Gene3D" id="3.10.310.10">
    <property type="entry name" value="Diaminopimelate Epimerase, Chain A, domain 1"/>
    <property type="match status" value="2"/>
</dbReference>
<evidence type="ECO:0000256" key="2">
    <source>
        <dbReference type="ARBA" id="ARBA00010219"/>
    </source>
</evidence>
<dbReference type="eggNOG" id="COG0253">
    <property type="taxonomic scope" value="Bacteria"/>
</dbReference>
<comment type="pathway">
    <text evidence="1 9">Amino-acid biosynthesis; L-lysine biosynthesis via DAP pathway; DL-2,6-diaminopimelate from LL-2,6-diaminopimelate: step 1/1.</text>
</comment>
<feature type="binding site" evidence="9">
    <location>
        <begin position="216"/>
        <end position="217"/>
    </location>
    <ligand>
        <name>substrate</name>
    </ligand>
</feature>
<dbReference type="FunFam" id="3.10.310.10:FF:000001">
    <property type="entry name" value="Diaminopimelate epimerase"/>
    <property type="match status" value="1"/>
</dbReference>